<reference evidence="2 3" key="1">
    <citation type="submission" date="2019-12" db="EMBL/GenBank/DDBJ databases">
        <title>Genomic-based taxomic classification of the family Erythrobacteraceae.</title>
        <authorList>
            <person name="Xu L."/>
        </authorList>
    </citation>
    <scope>NUCLEOTIDE SEQUENCE [LARGE SCALE GENOMIC DNA]</scope>
    <source>
        <strain evidence="2 3">MCCC 1K02066</strain>
    </source>
</reference>
<gene>
    <name evidence="2" type="ORF">GRI75_02340</name>
</gene>
<protein>
    <submittedName>
        <fullName evidence="2">Uncharacterized protein</fullName>
    </submittedName>
</protein>
<keyword evidence="1" id="KW-1133">Transmembrane helix</keyword>
<dbReference type="EMBL" id="WTYK01000001">
    <property type="protein sequence ID" value="MXP40485.1"/>
    <property type="molecule type" value="Genomic_DNA"/>
</dbReference>
<evidence type="ECO:0000313" key="2">
    <source>
        <dbReference type="EMBL" id="MXP40485.1"/>
    </source>
</evidence>
<accession>A0A6I4UTM8</accession>
<keyword evidence="3" id="KW-1185">Reference proteome</keyword>
<keyword evidence="1" id="KW-0812">Transmembrane</keyword>
<organism evidence="2 3">
    <name type="scientific">Croceibacterium soli</name>
    <dbReference type="NCBI Taxonomy" id="1739690"/>
    <lineage>
        <taxon>Bacteria</taxon>
        <taxon>Pseudomonadati</taxon>
        <taxon>Pseudomonadota</taxon>
        <taxon>Alphaproteobacteria</taxon>
        <taxon>Sphingomonadales</taxon>
        <taxon>Erythrobacteraceae</taxon>
        <taxon>Croceibacterium</taxon>
    </lineage>
</organism>
<dbReference type="OrthoDB" id="7584467at2"/>
<evidence type="ECO:0000256" key="1">
    <source>
        <dbReference type="SAM" id="Phobius"/>
    </source>
</evidence>
<dbReference type="AlphaFoldDB" id="A0A6I4UTM8"/>
<proteinExistence type="predicted"/>
<sequence>MNLHPAAGDSASIFRLSRLEDGASEALRQRDLQYLRASGLAQTRLQLAVLTGDRRRALEQIDRLVAIDKQLERLALGQPVAGAADVEADLTDQRLAIATEKLALTSGIAMPRLEPAFASGPALSAVPEEDEDIVEHEALKNRLFHILLWGLGFILLCLGVTAAVLVQF</sequence>
<dbReference type="Proteomes" id="UP000469159">
    <property type="component" value="Unassembled WGS sequence"/>
</dbReference>
<dbReference type="RefSeq" id="WP_160745311.1">
    <property type="nucleotide sequence ID" value="NZ_WTYK01000001.1"/>
</dbReference>
<evidence type="ECO:0000313" key="3">
    <source>
        <dbReference type="Proteomes" id="UP000469159"/>
    </source>
</evidence>
<name>A0A6I4UTM8_9SPHN</name>
<comment type="caution">
    <text evidence="2">The sequence shown here is derived from an EMBL/GenBank/DDBJ whole genome shotgun (WGS) entry which is preliminary data.</text>
</comment>
<feature type="transmembrane region" description="Helical" evidence="1">
    <location>
        <begin position="146"/>
        <end position="166"/>
    </location>
</feature>
<keyword evidence="1" id="KW-0472">Membrane</keyword>